<dbReference type="InterPro" id="IPR040891">
    <property type="entry name" value="HEPN_SAV_6107"/>
</dbReference>
<sequence>MSLSVTSTAVPSAASTLELVERARADLLEACHSRDVAERYRQSRLGAMRAAAALVSARSRGARASGPQSLWDLVPAAAPELTEWAEFFAVATAHPGHSGRAAVTAREADDLLRQAETFIGLVCRSLGLPVTPSHHDVLVPTVWA</sequence>
<dbReference type="STRING" id="587636.SAMN05216199_1452"/>
<evidence type="ECO:0000259" key="1">
    <source>
        <dbReference type="Pfam" id="PF18726"/>
    </source>
</evidence>
<organism evidence="2 3">
    <name type="scientific">Pedococcus cremeus</name>
    <dbReference type="NCBI Taxonomy" id="587636"/>
    <lineage>
        <taxon>Bacteria</taxon>
        <taxon>Bacillati</taxon>
        <taxon>Actinomycetota</taxon>
        <taxon>Actinomycetes</taxon>
        <taxon>Micrococcales</taxon>
        <taxon>Intrasporangiaceae</taxon>
        <taxon>Pedococcus</taxon>
    </lineage>
</organism>
<evidence type="ECO:0000313" key="3">
    <source>
        <dbReference type="Proteomes" id="UP000199019"/>
    </source>
</evidence>
<dbReference type="Proteomes" id="UP000199019">
    <property type="component" value="Unassembled WGS sequence"/>
</dbReference>
<evidence type="ECO:0000313" key="2">
    <source>
        <dbReference type="EMBL" id="SER92476.1"/>
    </source>
</evidence>
<name>A0A1H9T5Q5_9MICO</name>
<dbReference type="Pfam" id="PF18726">
    <property type="entry name" value="HEPN_SAV_6107"/>
    <property type="match status" value="1"/>
</dbReference>
<accession>A0A1H9T5Q5</accession>
<keyword evidence="3" id="KW-1185">Reference proteome</keyword>
<feature type="domain" description="SAV-6107-like HEPN" evidence="1">
    <location>
        <begin position="30"/>
        <end position="122"/>
    </location>
</feature>
<reference evidence="3" key="1">
    <citation type="submission" date="2016-10" db="EMBL/GenBank/DDBJ databases">
        <authorList>
            <person name="Varghese N."/>
            <person name="Submissions S."/>
        </authorList>
    </citation>
    <scope>NUCLEOTIDE SEQUENCE [LARGE SCALE GENOMIC DNA]</scope>
    <source>
        <strain evidence="3">CGMCC 1.6963</strain>
    </source>
</reference>
<proteinExistence type="predicted"/>
<gene>
    <name evidence="2" type="ORF">SAMN05216199_1452</name>
</gene>
<dbReference type="OrthoDB" id="4570063at2"/>
<protein>
    <recommendedName>
        <fullName evidence="1">SAV-6107-like HEPN domain-containing protein</fullName>
    </recommendedName>
</protein>
<dbReference type="AlphaFoldDB" id="A0A1H9T5Q5"/>
<dbReference type="EMBL" id="FOHB01000002">
    <property type="protein sequence ID" value="SER92476.1"/>
    <property type="molecule type" value="Genomic_DNA"/>
</dbReference>
<dbReference type="RefSeq" id="WP_143056140.1">
    <property type="nucleotide sequence ID" value="NZ_FOHB01000002.1"/>
</dbReference>